<dbReference type="Proteomes" id="UP001164803">
    <property type="component" value="Chromosome"/>
</dbReference>
<keyword evidence="2" id="KW-1185">Reference proteome</keyword>
<proteinExistence type="predicted"/>
<evidence type="ECO:0000313" key="1">
    <source>
        <dbReference type="EMBL" id="WAH37216.1"/>
    </source>
</evidence>
<dbReference type="RefSeq" id="WP_268044670.1">
    <property type="nucleotide sequence ID" value="NZ_CP104064.1"/>
</dbReference>
<evidence type="ECO:0000313" key="2">
    <source>
        <dbReference type="Proteomes" id="UP001164803"/>
    </source>
</evidence>
<sequence>MIEEEADVRVAPAAGVQWTDGLPGRSALGRWAAGALESRQCAGSPGYPVTRWHGAGRVRGTFYPLIKLNRLE</sequence>
<name>A0ABY6Z2Z9_9BACL</name>
<protein>
    <submittedName>
        <fullName evidence="1">Uncharacterized protein</fullName>
    </submittedName>
</protein>
<dbReference type="EMBL" id="CP104064">
    <property type="protein sequence ID" value="WAH37216.1"/>
    <property type="molecule type" value="Genomic_DNA"/>
</dbReference>
<accession>A0ABY6Z2Z9</accession>
<reference evidence="1" key="1">
    <citation type="submission" date="2022-08" db="EMBL/GenBank/DDBJ databases">
        <title>Alicyclobacillus dauci DSM2870, complete genome.</title>
        <authorList>
            <person name="Wang Q."/>
            <person name="Cai R."/>
            <person name="Wang Z."/>
        </authorList>
    </citation>
    <scope>NUCLEOTIDE SEQUENCE</scope>
    <source>
        <strain evidence="1">DSM 28700</strain>
    </source>
</reference>
<organism evidence="1 2">
    <name type="scientific">Alicyclobacillus dauci</name>
    <dbReference type="NCBI Taxonomy" id="1475485"/>
    <lineage>
        <taxon>Bacteria</taxon>
        <taxon>Bacillati</taxon>
        <taxon>Bacillota</taxon>
        <taxon>Bacilli</taxon>
        <taxon>Bacillales</taxon>
        <taxon>Alicyclobacillaceae</taxon>
        <taxon>Alicyclobacillus</taxon>
    </lineage>
</organism>
<gene>
    <name evidence="1" type="ORF">NZD86_01305</name>
</gene>